<gene>
    <name evidence="1" type="ORF">SPIL2461_LOCUS1192</name>
</gene>
<dbReference type="AlphaFoldDB" id="A0A812IYX9"/>
<reference evidence="1" key="1">
    <citation type="submission" date="2021-02" db="EMBL/GenBank/DDBJ databases">
        <authorList>
            <person name="Dougan E. K."/>
            <person name="Rhodes N."/>
            <person name="Thang M."/>
            <person name="Chan C."/>
        </authorList>
    </citation>
    <scope>NUCLEOTIDE SEQUENCE</scope>
</reference>
<protein>
    <submittedName>
        <fullName evidence="1">Uncharacterized protein</fullName>
    </submittedName>
</protein>
<comment type="caution">
    <text evidence="1">The sequence shown here is derived from an EMBL/GenBank/DDBJ whole genome shotgun (WGS) entry which is preliminary data.</text>
</comment>
<organism evidence="1 2">
    <name type="scientific">Symbiodinium pilosum</name>
    <name type="common">Dinoflagellate</name>
    <dbReference type="NCBI Taxonomy" id="2952"/>
    <lineage>
        <taxon>Eukaryota</taxon>
        <taxon>Sar</taxon>
        <taxon>Alveolata</taxon>
        <taxon>Dinophyceae</taxon>
        <taxon>Suessiales</taxon>
        <taxon>Symbiodiniaceae</taxon>
        <taxon>Symbiodinium</taxon>
    </lineage>
</organism>
<evidence type="ECO:0000313" key="2">
    <source>
        <dbReference type="Proteomes" id="UP000649617"/>
    </source>
</evidence>
<dbReference type="EMBL" id="CAJNIZ010001137">
    <property type="protein sequence ID" value="CAE7183577.1"/>
    <property type="molecule type" value="Genomic_DNA"/>
</dbReference>
<sequence length="101" mass="11147">MHHLLAAGAAELGTGKKHFVIAGSVCSSDPDALSTTPGPLDEHDSDWPFARMCYEGPDIGKLYIHQRLRRSQARGKKRPSTYKDEVDCLRLQAGLDMDCAY</sequence>
<accession>A0A812IYX9</accession>
<dbReference type="OrthoDB" id="437395at2759"/>
<name>A0A812IYX9_SYMPI</name>
<keyword evidence="2" id="KW-1185">Reference proteome</keyword>
<evidence type="ECO:0000313" key="1">
    <source>
        <dbReference type="EMBL" id="CAE7183577.1"/>
    </source>
</evidence>
<dbReference type="Proteomes" id="UP000649617">
    <property type="component" value="Unassembled WGS sequence"/>
</dbReference>
<proteinExistence type="predicted"/>